<proteinExistence type="predicted"/>
<dbReference type="SUPFAM" id="SSF103481">
    <property type="entry name" value="Multidrug resistance efflux transporter EmrE"/>
    <property type="match status" value="2"/>
</dbReference>
<dbReference type="KEGG" id="mmed:Mame_04007"/>
<organism evidence="3 4">
    <name type="scientific">Martelella mediterranea DSM 17316</name>
    <dbReference type="NCBI Taxonomy" id="1122214"/>
    <lineage>
        <taxon>Bacteria</taxon>
        <taxon>Pseudomonadati</taxon>
        <taxon>Pseudomonadota</taxon>
        <taxon>Alphaproteobacteria</taxon>
        <taxon>Hyphomicrobiales</taxon>
        <taxon>Aurantimonadaceae</taxon>
        <taxon>Martelella</taxon>
    </lineage>
</organism>
<gene>
    <name evidence="3" type="ORF">Mame_04007</name>
</gene>
<evidence type="ECO:0000313" key="3">
    <source>
        <dbReference type="EMBL" id="AQZ53307.1"/>
    </source>
</evidence>
<feature type="transmembrane region" description="Helical" evidence="1">
    <location>
        <begin position="40"/>
        <end position="61"/>
    </location>
</feature>
<feature type="transmembrane region" description="Helical" evidence="1">
    <location>
        <begin position="96"/>
        <end position="117"/>
    </location>
</feature>
<dbReference type="AlphaFoldDB" id="A0A1U9Z6H1"/>
<evidence type="ECO:0000256" key="1">
    <source>
        <dbReference type="SAM" id="Phobius"/>
    </source>
</evidence>
<sequence length="318" mass="34056">MMRISSNLSGALFMIAGMASFSINDAIVKKLTEEIGVGQIMFFRGLIVMVIALIIAWRAGVFSHIRAVFEPRVLIRSTCELIAAIAYLEALKAMPLANAAAILQCLPLAVTLGAALFMGEPVGWRRWSAIIAGFIGVMIIIKPGPAGFESGALYVVIAMLFATARDLLTKAIRTDVPAIVITLSTSALLTIGGAGLGTIEQDWDLMRWPLVGLLVLAAGFLLIGYQFIVFAVRKADISYVAPFRYTGLLWSTILGMIMFATYPGVNVLIGGAIVVGAGLYSFYRERQKGIEPLSETTQPGGPQGGGLLARAEEEVLRD</sequence>
<dbReference type="PANTHER" id="PTHR22911">
    <property type="entry name" value="ACYL-MALONYL CONDENSING ENZYME-RELATED"/>
    <property type="match status" value="1"/>
</dbReference>
<dbReference type="InterPro" id="IPR000620">
    <property type="entry name" value="EamA_dom"/>
</dbReference>
<dbReference type="InterPro" id="IPR037185">
    <property type="entry name" value="EmrE-like"/>
</dbReference>
<dbReference type="PANTHER" id="PTHR22911:SF135">
    <property type="entry name" value="BLR4310 PROTEIN"/>
    <property type="match status" value="1"/>
</dbReference>
<evidence type="ECO:0000313" key="4">
    <source>
        <dbReference type="Proteomes" id="UP000191135"/>
    </source>
</evidence>
<feature type="transmembrane region" description="Helical" evidence="1">
    <location>
        <begin position="243"/>
        <end position="261"/>
    </location>
</feature>
<dbReference type="EMBL" id="CP020330">
    <property type="protein sequence ID" value="AQZ53307.1"/>
    <property type="molecule type" value="Genomic_DNA"/>
</dbReference>
<feature type="transmembrane region" description="Helical" evidence="1">
    <location>
        <begin position="208"/>
        <end position="231"/>
    </location>
</feature>
<feature type="domain" description="EamA" evidence="2">
    <location>
        <begin position="9"/>
        <end position="141"/>
    </location>
</feature>
<feature type="transmembrane region" description="Helical" evidence="1">
    <location>
        <begin position="176"/>
        <end position="196"/>
    </location>
</feature>
<dbReference type="Pfam" id="PF00892">
    <property type="entry name" value="EamA"/>
    <property type="match status" value="1"/>
</dbReference>
<keyword evidence="1" id="KW-0812">Transmembrane</keyword>
<dbReference type="GO" id="GO:0016020">
    <property type="term" value="C:membrane"/>
    <property type="evidence" value="ECO:0007669"/>
    <property type="project" value="InterPro"/>
</dbReference>
<dbReference type="eggNOG" id="COG0697">
    <property type="taxonomic scope" value="Bacteria"/>
</dbReference>
<keyword evidence="4" id="KW-1185">Reference proteome</keyword>
<reference evidence="3 4" key="1">
    <citation type="submission" date="2017-03" db="EMBL/GenBank/DDBJ databases">
        <title>Foreign affairs: Plasmid Transfer between Roseobacters and Rhizobia.</title>
        <authorList>
            <person name="Bartling P."/>
            <person name="Bunk B."/>
            <person name="Overmann J."/>
            <person name="Brinkmann H."/>
            <person name="Petersen J."/>
        </authorList>
    </citation>
    <scope>NUCLEOTIDE SEQUENCE [LARGE SCALE GENOMIC DNA]</scope>
    <source>
        <strain evidence="3 4">MACL11</strain>
    </source>
</reference>
<keyword evidence="1" id="KW-1133">Transmembrane helix</keyword>
<dbReference type="STRING" id="1122214.Mame_04007"/>
<evidence type="ECO:0000259" key="2">
    <source>
        <dbReference type="Pfam" id="PF00892"/>
    </source>
</evidence>
<protein>
    <submittedName>
        <fullName evidence="3">Phosphonate utilization associated putative membrane protein</fullName>
    </submittedName>
</protein>
<keyword evidence="1" id="KW-0472">Membrane</keyword>
<name>A0A1U9Z6H1_9HYPH</name>
<feature type="transmembrane region" description="Helical" evidence="1">
    <location>
        <begin position="267"/>
        <end position="283"/>
    </location>
</feature>
<accession>A0A1U9Z6H1</accession>
<dbReference type="Proteomes" id="UP000191135">
    <property type="component" value="Chromosome"/>
</dbReference>